<sequence length="34" mass="3976">VQERFQVLKKRKDIGAFTEKEVQPAFQIRSAVDL</sequence>
<protein>
    <submittedName>
        <fullName evidence="1">Uncharacterized protein</fullName>
    </submittedName>
</protein>
<dbReference type="EMBL" id="LXQA010145469">
    <property type="protein sequence ID" value="MCI25136.1"/>
    <property type="molecule type" value="Genomic_DNA"/>
</dbReference>
<comment type="caution">
    <text evidence="1">The sequence shown here is derived from an EMBL/GenBank/DDBJ whole genome shotgun (WGS) entry which is preliminary data.</text>
</comment>
<proteinExistence type="predicted"/>
<dbReference type="AlphaFoldDB" id="A0A392QNM6"/>
<evidence type="ECO:0000313" key="2">
    <source>
        <dbReference type="Proteomes" id="UP000265520"/>
    </source>
</evidence>
<reference evidence="1 2" key="1">
    <citation type="journal article" date="2018" name="Front. Plant Sci.">
        <title>Red Clover (Trifolium pratense) and Zigzag Clover (T. medium) - A Picture of Genomic Similarities and Differences.</title>
        <authorList>
            <person name="Dluhosova J."/>
            <person name="Istvanek J."/>
            <person name="Nedelnik J."/>
            <person name="Repkova J."/>
        </authorList>
    </citation>
    <scope>NUCLEOTIDE SEQUENCE [LARGE SCALE GENOMIC DNA]</scope>
    <source>
        <strain evidence="2">cv. 10/8</strain>
        <tissue evidence="1">Leaf</tissue>
    </source>
</reference>
<organism evidence="1 2">
    <name type="scientific">Trifolium medium</name>
    <dbReference type="NCBI Taxonomy" id="97028"/>
    <lineage>
        <taxon>Eukaryota</taxon>
        <taxon>Viridiplantae</taxon>
        <taxon>Streptophyta</taxon>
        <taxon>Embryophyta</taxon>
        <taxon>Tracheophyta</taxon>
        <taxon>Spermatophyta</taxon>
        <taxon>Magnoliopsida</taxon>
        <taxon>eudicotyledons</taxon>
        <taxon>Gunneridae</taxon>
        <taxon>Pentapetalae</taxon>
        <taxon>rosids</taxon>
        <taxon>fabids</taxon>
        <taxon>Fabales</taxon>
        <taxon>Fabaceae</taxon>
        <taxon>Papilionoideae</taxon>
        <taxon>50 kb inversion clade</taxon>
        <taxon>NPAAA clade</taxon>
        <taxon>Hologalegina</taxon>
        <taxon>IRL clade</taxon>
        <taxon>Trifolieae</taxon>
        <taxon>Trifolium</taxon>
    </lineage>
</organism>
<accession>A0A392QNM6</accession>
<keyword evidence="2" id="KW-1185">Reference proteome</keyword>
<dbReference type="Proteomes" id="UP000265520">
    <property type="component" value="Unassembled WGS sequence"/>
</dbReference>
<feature type="non-terminal residue" evidence="1">
    <location>
        <position position="1"/>
    </location>
</feature>
<name>A0A392QNM6_9FABA</name>
<evidence type="ECO:0000313" key="1">
    <source>
        <dbReference type="EMBL" id="MCI25136.1"/>
    </source>
</evidence>